<organism evidence="1 2">
    <name type="scientific">Achromobacter marplatensis</name>
    <dbReference type="NCBI Taxonomy" id="470868"/>
    <lineage>
        <taxon>Bacteria</taxon>
        <taxon>Pseudomonadati</taxon>
        <taxon>Pseudomonadota</taxon>
        <taxon>Betaproteobacteria</taxon>
        <taxon>Burkholderiales</taxon>
        <taxon>Alcaligenaceae</taxon>
        <taxon>Achromobacter</taxon>
    </lineage>
</organism>
<dbReference type="InterPro" id="IPR011047">
    <property type="entry name" value="Quinoprotein_ADH-like_sf"/>
</dbReference>
<dbReference type="Gene3D" id="2.130.10.10">
    <property type="entry name" value="YVTN repeat-like/Quinoprotein amine dehydrogenase"/>
    <property type="match status" value="1"/>
</dbReference>
<protein>
    <submittedName>
        <fullName evidence="1">Uncharacterized protein</fullName>
    </submittedName>
</protein>
<accession>A0AA42WB95</accession>
<proteinExistence type="predicted"/>
<dbReference type="EMBL" id="JAOCKG010000004">
    <property type="protein sequence ID" value="MDH2051116.1"/>
    <property type="molecule type" value="Genomic_DNA"/>
</dbReference>
<dbReference type="AlphaFoldDB" id="A0AA42WB95"/>
<dbReference type="RefSeq" id="WP_006224044.1">
    <property type="nucleotide sequence ID" value="NZ_ALJE01000010.1"/>
</dbReference>
<sequence length="560" mass="60997">MTTIMDPTLRGSGKITGVFFNADEDVVAVASEFPLLANPRARAAYGGRTLRYRVALYRCDSLVPFAAFDDLAFPVNDVGFHPAGTSVVIGAGSYDGGYLFEGDLVVWDWQRPRGRRLFNNVPEVMRCRFDAAGDKIEAWVRPWDEEWGAPDDDPDAAFDTLFVVCADAPGTAAAPRYPVDLELDAAAIAPRIEPAADSRTPQARLMEWFGLDAWTERGAIRDIAWLNDDRIAVVHDACQLEIYRSDGERLAAYAGPGHGAELLRCPGLLVHVVQTSDHPGTFGRQDSRLYALAEDGLHLTRAYDGELTFSSTPQGALLGRQNRFHLAGTRAQDVLLDVATGVERRLDLGHYDCFNHYIGIRGAPCLFMLQGTPASSHEHKYLCIVQPDGSVRRLWPLLKADRTSASHAMELCGCYVDDAQGASVIVSGKHYAPQAGNEYTGFLYRKPLDRDRELWRLPTRASASAIVPMPEAGLIAAAFLDGSLQLIDARTGTVRLDAKVRVDGLPTLIFALDAAGDRLAVGTVDGRIAIVDASALCASAMEDRTAPLRTVDLDADLRAL</sequence>
<dbReference type="Proteomes" id="UP001161276">
    <property type="component" value="Unassembled WGS sequence"/>
</dbReference>
<dbReference type="SUPFAM" id="SSF50998">
    <property type="entry name" value="Quinoprotein alcohol dehydrogenase-like"/>
    <property type="match status" value="1"/>
</dbReference>
<gene>
    <name evidence="1" type="ORF">N5K24_11955</name>
</gene>
<name>A0AA42WB95_9BURK</name>
<reference evidence="1" key="1">
    <citation type="submission" date="2022-09" db="EMBL/GenBank/DDBJ databases">
        <title>Intensive care unit water sources are persistently colonized with multi-drug resistant bacteria and are the site of extensive horizontal gene transfer of antibiotic resistance genes.</title>
        <authorList>
            <person name="Diorio-Toth L."/>
        </authorList>
    </citation>
    <scope>NUCLEOTIDE SEQUENCE</scope>
    <source>
        <strain evidence="1">GD03676</strain>
    </source>
</reference>
<evidence type="ECO:0000313" key="1">
    <source>
        <dbReference type="EMBL" id="MDH2051116.1"/>
    </source>
</evidence>
<dbReference type="InterPro" id="IPR015943">
    <property type="entry name" value="WD40/YVTN_repeat-like_dom_sf"/>
</dbReference>
<comment type="caution">
    <text evidence="1">The sequence shown here is derived from an EMBL/GenBank/DDBJ whole genome shotgun (WGS) entry which is preliminary data.</text>
</comment>
<evidence type="ECO:0000313" key="2">
    <source>
        <dbReference type="Proteomes" id="UP001161276"/>
    </source>
</evidence>